<dbReference type="PROSITE" id="PS01013">
    <property type="entry name" value="OSBP"/>
    <property type="match status" value="1"/>
</dbReference>
<organism evidence="3 4">
    <name type="scientific">Dactylonectria estremocensis</name>
    <dbReference type="NCBI Taxonomy" id="1079267"/>
    <lineage>
        <taxon>Eukaryota</taxon>
        <taxon>Fungi</taxon>
        <taxon>Dikarya</taxon>
        <taxon>Ascomycota</taxon>
        <taxon>Pezizomycotina</taxon>
        <taxon>Sordariomycetes</taxon>
        <taxon>Hypocreomycetidae</taxon>
        <taxon>Hypocreales</taxon>
        <taxon>Nectriaceae</taxon>
        <taxon>Dactylonectria</taxon>
    </lineage>
</organism>
<dbReference type="PANTHER" id="PTHR10972:SF92">
    <property type="entry name" value="OXYSTEROL BINDING PROTEIN"/>
    <property type="match status" value="1"/>
</dbReference>
<dbReference type="Pfam" id="PF01237">
    <property type="entry name" value="Oxysterol_BP"/>
    <property type="match status" value="1"/>
</dbReference>
<name>A0A9P9IIV9_9HYPO</name>
<dbReference type="GO" id="GO:0008142">
    <property type="term" value="F:oxysterol binding"/>
    <property type="evidence" value="ECO:0007669"/>
    <property type="project" value="TreeGrafter"/>
</dbReference>
<gene>
    <name evidence="3" type="ORF">B0J13DRAFT_456156</name>
</gene>
<dbReference type="Gene3D" id="3.30.70.3490">
    <property type="match status" value="1"/>
</dbReference>
<sequence length="403" mass="45116">MHQESASEAGKSMASRLIDLVKLFSSIKGDLANITAPPFFLAPSSVVENPCCWAERPSVFTAPAKEEEAEKRSLLVLRMFLVGLRNQMYVGGGPNVSVKKPLNAFLGELFLASWTDADRKSSTKLVAEQVSHHPPITAVHLSSPEDGIRADGYARVEMTFSGTVNIRQFGHTILHIEKFDEDYLLPFPEVQVHGFLSACLYPEILGTYKIISSSGYISEINFLGKGFFRGKKKNYFEARVYHPSQAKNSCLYEVSGVWSESWEVKDGRTGEVIEKYTVDAPENRPSVMDINAVEKQDPWESRHAWNDVVSALNGGDLWAASAAKHKVEEAQRKMRLHDKKVGKAWEPLFFESIPGNEHEAFHRLAEGTGNKLSDLETKGVWRFKDEDAEKIQRPFRGDLTPLG</sequence>
<proteinExistence type="inferred from homology"/>
<comment type="caution">
    <text evidence="3">The sequence shown here is derived from an EMBL/GenBank/DDBJ whole genome shotgun (WGS) entry which is preliminary data.</text>
</comment>
<dbReference type="AlphaFoldDB" id="A0A9P9IIV9"/>
<accession>A0A9P9IIV9</accession>
<dbReference type="InterPro" id="IPR000648">
    <property type="entry name" value="Oxysterol-bd"/>
</dbReference>
<evidence type="ECO:0000313" key="3">
    <source>
        <dbReference type="EMBL" id="KAH7122191.1"/>
    </source>
</evidence>
<keyword evidence="4" id="KW-1185">Reference proteome</keyword>
<dbReference type="EMBL" id="JAGMUU010000026">
    <property type="protein sequence ID" value="KAH7122191.1"/>
    <property type="molecule type" value="Genomic_DNA"/>
</dbReference>
<comment type="similarity">
    <text evidence="1 2">Belongs to the OSBP family.</text>
</comment>
<dbReference type="InterPro" id="IPR018494">
    <property type="entry name" value="Oxysterol-bd_CS"/>
</dbReference>
<dbReference type="GO" id="GO:0005829">
    <property type="term" value="C:cytosol"/>
    <property type="evidence" value="ECO:0007669"/>
    <property type="project" value="TreeGrafter"/>
</dbReference>
<evidence type="ECO:0000256" key="1">
    <source>
        <dbReference type="ARBA" id="ARBA00008842"/>
    </source>
</evidence>
<dbReference type="Proteomes" id="UP000717696">
    <property type="component" value="Unassembled WGS sequence"/>
</dbReference>
<dbReference type="Gene3D" id="2.40.160.120">
    <property type="match status" value="1"/>
</dbReference>
<dbReference type="PANTHER" id="PTHR10972">
    <property type="entry name" value="OXYSTEROL-BINDING PROTEIN-RELATED"/>
    <property type="match status" value="1"/>
</dbReference>
<evidence type="ECO:0000256" key="2">
    <source>
        <dbReference type="RuleBase" id="RU003844"/>
    </source>
</evidence>
<protein>
    <submittedName>
        <fullName evidence="3">Oxysterol-binding protein</fullName>
    </submittedName>
</protein>
<dbReference type="GO" id="GO:0016020">
    <property type="term" value="C:membrane"/>
    <property type="evidence" value="ECO:0007669"/>
    <property type="project" value="TreeGrafter"/>
</dbReference>
<evidence type="ECO:0000313" key="4">
    <source>
        <dbReference type="Proteomes" id="UP000717696"/>
    </source>
</evidence>
<reference evidence="3" key="1">
    <citation type="journal article" date="2021" name="Nat. Commun.">
        <title>Genetic determinants of endophytism in the Arabidopsis root mycobiome.</title>
        <authorList>
            <person name="Mesny F."/>
            <person name="Miyauchi S."/>
            <person name="Thiergart T."/>
            <person name="Pickel B."/>
            <person name="Atanasova L."/>
            <person name="Karlsson M."/>
            <person name="Huettel B."/>
            <person name="Barry K.W."/>
            <person name="Haridas S."/>
            <person name="Chen C."/>
            <person name="Bauer D."/>
            <person name="Andreopoulos W."/>
            <person name="Pangilinan J."/>
            <person name="LaButti K."/>
            <person name="Riley R."/>
            <person name="Lipzen A."/>
            <person name="Clum A."/>
            <person name="Drula E."/>
            <person name="Henrissat B."/>
            <person name="Kohler A."/>
            <person name="Grigoriev I.V."/>
            <person name="Martin F.M."/>
            <person name="Hacquard S."/>
        </authorList>
    </citation>
    <scope>NUCLEOTIDE SEQUENCE</scope>
    <source>
        <strain evidence="3">MPI-CAGE-AT-0021</strain>
    </source>
</reference>
<dbReference type="InterPro" id="IPR037239">
    <property type="entry name" value="OSBP_sf"/>
</dbReference>
<dbReference type="OrthoDB" id="14833at2759"/>
<dbReference type="Gene3D" id="1.10.287.2720">
    <property type="match status" value="1"/>
</dbReference>
<dbReference type="SUPFAM" id="SSF144000">
    <property type="entry name" value="Oxysterol-binding protein-like"/>
    <property type="match status" value="1"/>
</dbReference>